<dbReference type="InterPro" id="IPR025714">
    <property type="entry name" value="Methyltranfer_dom"/>
</dbReference>
<feature type="chain" id="PRO_5022091837" evidence="3">
    <location>
        <begin position="27"/>
        <end position="261"/>
    </location>
</feature>
<dbReference type="RefSeq" id="WP_145051044.1">
    <property type="nucleotide sequence ID" value="NZ_CP036433.1"/>
</dbReference>
<dbReference type="KEGG" id="lcre:Pla8534_15610"/>
<dbReference type="GO" id="GO:0032259">
    <property type="term" value="P:methylation"/>
    <property type="evidence" value="ECO:0007669"/>
    <property type="project" value="UniProtKB-KW"/>
</dbReference>
<dbReference type="Gene3D" id="3.40.50.150">
    <property type="entry name" value="Vaccinia Virus protein VP39"/>
    <property type="match status" value="1"/>
</dbReference>
<organism evidence="5 6">
    <name type="scientific">Lignipirellula cremea</name>
    <dbReference type="NCBI Taxonomy" id="2528010"/>
    <lineage>
        <taxon>Bacteria</taxon>
        <taxon>Pseudomonadati</taxon>
        <taxon>Planctomycetota</taxon>
        <taxon>Planctomycetia</taxon>
        <taxon>Pirellulales</taxon>
        <taxon>Pirellulaceae</taxon>
        <taxon>Lignipirellula</taxon>
    </lineage>
</organism>
<keyword evidence="3" id="KW-0732">Signal</keyword>
<protein>
    <submittedName>
        <fullName evidence="5">Demethylmenaquinone methyltransferase</fullName>
        <ecNumber evidence="5">2.1.1.163</ecNumber>
    </submittedName>
</protein>
<evidence type="ECO:0000313" key="5">
    <source>
        <dbReference type="EMBL" id="QDU93778.1"/>
    </source>
</evidence>
<evidence type="ECO:0000256" key="2">
    <source>
        <dbReference type="SAM" id="MobiDB-lite"/>
    </source>
</evidence>
<dbReference type="InterPro" id="IPR029063">
    <property type="entry name" value="SAM-dependent_MTases_sf"/>
</dbReference>
<dbReference type="Pfam" id="PF13847">
    <property type="entry name" value="Methyltransf_31"/>
    <property type="match status" value="1"/>
</dbReference>
<evidence type="ECO:0000256" key="1">
    <source>
        <dbReference type="ARBA" id="ARBA00022679"/>
    </source>
</evidence>
<dbReference type="CDD" id="cd02440">
    <property type="entry name" value="AdoMet_MTases"/>
    <property type="match status" value="1"/>
</dbReference>
<dbReference type="PANTHER" id="PTHR43861:SF3">
    <property type="entry name" value="PUTATIVE (AFU_ORTHOLOGUE AFUA_2G14390)-RELATED"/>
    <property type="match status" value="1"/>
</dbReference>
<dbReference type="PANTHER" id="PTHR43861">
    <property type="entry name" value="TRANS-ACONITATE 2-METHYLTRANSFERASE-RELATED"/>
    <property type="match status" value="1"/>
</dbReference>
<keyword evidence="5" id="KW-0489">Methyltransferase</keyword>
<evidence type="ECO:0000256" key="3">
    <source>
        <dbReference type="SAM" id="SignalP"/>
    </source>
</evidence>
<feature type="domain" description="Methyltransferase" evidence="4">
    <location>
        <begin position="101"/>
        <end position="235"/>
    </location>
</feature>
<dbReference type="EC" id="2.1.1.163" evidence="5"/>
<evidence type="ECO:0000313" key="6">
    <source>
        <dbReference type="Proteomes" id="UP000317648"/>
    </source>
</evidence>
<dbReference type="GO" id="GO:0043770">
    <property type="term" value="F:demethylmenaquinone methyltransferase activity"/>
    <property type="evidence" value="ECO:0007669"/>
    <property type="project" value="UniProtKB-EC"/>
</dbReference>
<dbReference type="Proteomes" id="UP000317648">
    <property type="component" value="Chromosome"/>
</dbReference>
<dbReference type="EMBL" id="CP036433">
    <property type="protein sequence ID" value="QDU93778.1"/>
    <property type="molecule type" value="Genomic_DNA"/>
</dbReference>
<dbReference type="OrthoDB" id="9784101at2"/>
<feature type="signal peptide" evidence="3">
    <location>
        <begin position="1"/>
        <end position="26"/>
    </location>
</feature>
<keyword evidence="6" id="KW-1185">Reference proteome</keyword>
<dbReference type="AlphaFoldDB" id="A0A518DPL4"/>
<feature type="region of interest" description="Disordered" evidence="2">
    <location>
        <begin position="31"/>
        <end position="57"/>
    </location>
</feature>
<accession>A0A518DPL4</accession>
<name>A0A518DPL4_9BACT</name>
<evidence type="ECO:0000259" key="4">
    <source>
        <dbReference type="Pfam" id="PF13847"/>
    </source>
</evidence>
<keyword evidence="1 5" id="KW-0808">Transferase</keyword>
<dbReference type="SUPFAM" id="SSF53335">
    <property type="entry name" value="S-adenosyl-L-methionine-dependent methyltransferases"/>
    <property type="match status" value="1"/>
</dbReference>
<reference evidence="5 6" key="1">
    <citation type="submission" date="2019-02" db="EMBL/GenBank/DDBJ databases">
        <title>Deep-cultivation of Planctomycetes and their phenomic and genomic characterization uncovers novel biology.</title>
        <authorList>
            <person name="Wiegand S."/>
            <person name="Jogler M."/>
            <person name="Boedeker C."/>
            <person name="Pinto D."/>
            <person name="Vollmers J."/>
            <person name="Rivas-Marin E."/>
            <person name="Kohn T."/>
            <person name="Peeters S.H."/>
            <person name="Heuer A."/>
            <person name="Rast P."/>
            <person name="Oberbeckmann S."/>
            <person name="Bunk B."/>
            <person name="Jeske O."/>
            <person name="Meyerdierks A."/>
            <person name="Storesund J.E."/>
            <person name="Kallscheuer N."/>
            <person name="Luecker S."/>
            <person name="Lage O.M."/>
            <person name="Pohl T."/>
            <person name="Merkel B.J."/>
            <person name="Hornburger P."/>
            <person name="Mueller R.-W."/>
            <person name="Bruemmer F."/>
            <person name="Labrenz M."/>
            <person name="Spormann A.M."/>
            <person name="Op den Camp H."/>
            <person name="Overmann J."/>
            <person name="Amann R."/>
            <person name="Jetten M.S.M."/>
            <person name="Mascher T."/>
            <person name="Medema M.H."/>
            <person name="Devos D.P."/>
            <person name="Kaster A.-K."/>
            <person name="Ovreas L."/>
            <person name="Rohde M."/>
            <person name="Galperin M.Y."/>
            <person name="Jogler C."/>
        </authorList>
    </citation>
    <scope>NUCLEOTIDE SEQUENCE [LARGE SCALE GENOMIC DNA]</scope>
    <source>
        <strain evidence="5 6">Pla85_3_4</strain>
    </source>
</reference>
<gene>
    <name evidence="5" type="primary">ubiE_1</name>
    <name evidence="5" type="ORF">Pla8534_15610</name>
</gene>
<sequence precursor="true">MKRHPCSQRFFLGLLLLIFAGLAGIAAPQGSCQERPDSLGTDQAEEPAGDGAAEEKIPPGLRTYMGRRVATTMHYLGAEWLIRENREEQERCSLMLARLGIKPGMTIVDMGCGNGFYSLQMAKMVGPQGRVLGVDIQPKMLEFLRERMTAENVKNVEPILGTLIDPRLPAGKVDLILCVDVYHEFSHPVHMLKAMRESLAPEGRLVLVEYRGEDPRVPIKPLHKMTKKQINKEMNANGLKLVDEFDSLPWQHMMFFGADDE</sequence>
<proteinExistence type="predicted"/>